<dbReference type="PROSITE" id="PS50888">
    <property type="entry name" value="BHLH"/>
    <property type="match status" value="1"/>
</dbReference>
<evidence type="ECO:0000256" key="1">
    <source>
        <dbReference type="SAM" id="MobiDB-lite"/>
    </source>
</evidence>
<dbReference type="InterPro" id="IPR011598">
    <property type="entry name" value="bHLH_dom"/>
</dbReference>
<feature type="non-terminal residue" evidence="3">
    <location>
        <position position="1"/>
    </location>
</feature>
<keyword evidence="4" id="KW-1185">Reference proteome</keyword>
<feature type="compositionally biased region" description="Low complexity" evidence="1">
    <location>
        <begin position="17"/>
        <end position="26"/>
    </location>
</feature>
<dbReference type="GO" id="GO:0046983">
    <property type="term" value="F:protein dimerization activity"/>
    <property type="evidence" value="ECO:0007669"/>
    <property type="project" value="InterPro"/>
</dbReference>
<feature type="region of interest" description="Disordered" evidence="1">
    <location>
        <begin position="137"/>
        <end position="170"/>
    </location>
</feature>
<proteinExistence type="predicted"/>
<feature type="region of interest" description="Disordered" evidence="1">
    <location>
        <begin position="17"/>
        <end position="43"/>
    </location>
</feature>
<evidence type="ECO:0000313" key="4">
    <source>
        <dbReference type="Proteomes" id="UP001168821"/>
    </source>
</evidence>
<feature type="compositionally biased region" description="Polar residues" evidence="1">
    <location>
        <begin position="27"/>
        <end position="43"/>
    </location>
</feature>
<evidence type="ECO:0000259" key="2">
    <source>
        <dbReference type="PROSITE" id="PS50888"/>
    </source>
</evidence>
<protein>
    <recommendedName>
        <fullName evidence="2">BHLH domain-containing protein</fullName>
    </recommendedName>
</protein>
<feature type="compositionally biased region" description="Basic and acidic residues" evidence="1">
    <location>
        <begin position="158"/>
        <end position="170"/>
    </location>
</feature>
<dbReference type="Gene3D" id="4.10.280.10">
    <property type="entry name" value="Helix-loop-helix DNA-binding domain"/>
    <property type="match status" value="1"/>
</dbReference>
<dbReference type="SUPFAM" id="SSF47459">
    <property type="entry name" value="HLH, helix-loop-helix DNA-binding domain"/>
    <property type="match status" value="1"/>
</dbReference>
<dbReference type="AlphaFoldDB" id="A0AA38HJH9"/>
<organism evidence="3 4">
    <name type="scientific">Zophobas morio</name>
    <dbReference type="NCBI Taxonomy" id="2755281"/>
    <lineage>
        <taxon>Eukaryota</taxon>
        <taxon>Metazoa</taxon>
        <taxon>Ecdysozoa</taxon>
        <taxon>Arthropoda</taxon>
        <taxon>Hexapoda</taxon>
        <taxon>Insecta</taxon>
        <taxon>Pterygota</taxon>
        <taxon>Neoptera</taxon>
        <taxon>Endopterygota</taxon>
        <taxon>Coleoptera</taxon>
        <taxon>Polyphaga</taxon>
        <taxon>Cucujiformia</taxon>
        <taxon>Tenebrionidae</taxon>
        <taxon>Zophobas</taxon>
    </lineage>
</organism>
<feature type="domain" description="BHLH" evidence="2">
    <location>
        <begin position="164"/>
        <end position="243"/>
    </location>
</feature>
<dbReference type="InterPro" id="IPR036638">
    <property type="entry name" value="HLH_DNA-bd_sf"/>
</dbReference>
<dbReference type="Proteomes" id="UP001168821">
    <property type="component" value="Unassembled WGS sequence"/>
</dbReference>
<comment type="caution">
    <text evidence="3">The sequence shown here is derived from an EMBL/GenBank/DDBJ whole genome shotgun (WGS) entry which is preliminary data.</text>
</comment>
<reference evidence="3" key="1">
    <citation type="journal article" date="2023" name="G3 (Bethesda)">
        <title>Whole genome assemblies of Zophobas morio and Tenebrio molitor.</title>
        <authorList>
            <person name="Kaur S."/>
            <person name="Stinson S.A."/>
            <person name="diCenzo G.C."/>
        </authorList>
    </citation>
    <scope>NUCLEOTIDE SEQUENCE</scope>
    <source>
        <strain evidence="3">QUZm001</strain>
    </source>
</reference>
<name>A0AA38HJH9_9CUCU</name>
<dbReference type="Pfam" id="PF00010">
    <property type="entry name" value="HLH"/>
    <property type="match status" value="1"/>
</dbReference>
<gene>
    <name evidence="3" type="ORF">Zmor_004098</name>
</gene>
<dbReference type="EMBL" id="JALNTZ010001217">
    <property type="protein sequence ID" value="KAJ3626953.1"/>
    <property type="molecule type" value="Genomic_DNA"/>
</dbReference>
<accession>A0AA38HJH9</accession>
<evidence type="ECO:0000313" key="3">
    <source>
        <dbReference type="EMBL" id="KAJ3626953.1"/>
    </source>
</evidence>
<sequence length="280" mass="32080">HLIYRTQSFCDLDEASKSTSKSTSKSYANVNVSDTNNVSENNSENLKRHIELQADFPDSGKVIKEDEVMNHNNFLANNDGSLLDYKTFGEVSSLLCNNTKSFGKISKLRRSLKKKTASEDTPLKLTTPDYCITSKNNKTVDPCKQRPPTPRQRSIPLTKDEREAKRRSHNVLEKRRREDMRCVFDDLKETLLQGITAFVRNSKDQDKSFYVNEPILSSVSLSLKINSSQLQVLRSAAEYIKYIKVNYTKAVEMREFIKSENLLLTIRLNNLLEEKSKVSL</sequence>